<dbReference type="Pfam" id="PF02353">
    <property type="entry name" value="CMAS"/>
    <property type="match status" value="1"/>
</dbReference>
<dbReference type="Gene3D" id="3.40.50.150">
    <property type="entry name" value="Vaccinia Virus protein VP39"/>
    <property type="match status" value="1"/>
</dbReference>
<dbReference type="Proteomes" id="UP000230971">
    <property type="component" value="Unassembled WGS sequence"/>
</dbReference>
<gene>
    <name evidence="6" type="ORF">AWB95_17300</name>
    <name evidence="7" type="ORF">CQY23_19870</name>
</gene>
<evidence type="ECO:0000313" key="8">
    <source>
        <dbReference type="Proteomes" id="UP000193907"/>
    </source>
</evidence>
<dbReference type="EMBL" id="LQOM01000037">
    <property type="protein sequence ID" value="ORV09969.1"/>
    <property type="molecule type" value="Genomic_DNA"/>
</dbReference>
<keyword evidence="8" id="KW-1185">Reference proteome</keyword>
<comment type="caution">
    <text evidence="6">The sequence shown here is derived from an EMBL/GenBank/DDBJ whole genome shotgun (WGS) entry which is preliminary data.</text>
</comment>
<keyword evidence="4" id="KW-0949">S-adenosyl-L-methionine</keyword>
<evidence type="ECO:0000256" key="2">
    <source>
        <dbReference type="ARBA" id="ARBA00022603"/>
    </source>
</evidence>
<evidence type="ECO:0000313" key="9">
    <source>
        <dbReference type="Proteomes" id="UP000230971"/>
    </source>
</evidence>
<dbReference type="AlphaFoldDB" id="A0A1X1RMX7"/>
<comment type="similarity">
    <text evidence="1">Belongs to the CFA/CMAS family.</text>
</comment>
<dbReference type="SUPFAM" id="SSF53335">
    <property type="entry name" value="S-adenosyl-L-methionine-dependent methyltransferases"/>
    <property type="match status" value="1"/>
</dbReference>
<dbReference type="PANTHER" id="PTHR43667:SF1">
    <property type="entry name" value="CYCLOPROPANE-FATTY-ACYL-PHOSPHOLIPID SYNTHASE"/>
    <property type="match status" value="1"/>
</dbReference>
<evidence type="ECO:0000256" key="5">
    <source>
        <dbReference type="ARBA" id="ARBA00023098"/>
    </source>
</evidence>
<dbReference type="InterPro" id="IPR050723">
    <property type="entry name" value="CFA/CMAS"/>
</dbReference>
<reference evidence="7 9" key="2">
    <citation type="journal article" date="2017" name="Infect. Genet. Evol.">
        <title>The new phylogeny of the genus Mycobacterium: The old and the news.</title>
        <authorList>
            <person name="Tortoli E."/>
            <person name="Fedrizzi T."/>
            <person name="Meehan C.J."/>
            <person name="Trovato A."/>
            <person name="Grottola A."/>
            <person name="Giacobazzi E."/>
            <person name="Serpini G.F."/>
            <person name="Tagliazucchi S."/>
            <person name="Fabio A."/>
            <person name="Bettua C."/>
            <person name="Bertorelli R."/>
            <person name="Frascaro F."/>
            <person name="De Sanctis V."/>
            <person name="Pecorari M."/>
            <person name="Jousson O."/>
            <person name="Segata N."/>
            <person name="Cirillo D.M."/>
        </authorList>
    </citation>
    <scope>NUCLEOTIDE SEQUENCE [LARGE SCALE GENOMIC DNA]</scope>
    <source>
        <strain evidence="7 9">NCTC 12882</strain>
    </source>
</reference>
<dbReference type="GO" id="GO:0008610">
    <property type="term" value="P:lipid biosynthetic process"/>
    <property type="evidence" value="ECO:0007669"/>
    <property type="project" value="InterPro"/>
</dbReference>
<dbReference type="CDD" id="cd02440">
    <property type="entry name" value="AdoMet_MTases"/>
    <property type="match status" value="1"/>
</dbReference>
<proteinExistence type="inferred from homology"/>
<evidence type="ECO:0000313" key="7">
    <source>
        <dbReference type="EMBL" id="PIB75482.1"/>
    </source>
</evidence>
<dbReference type="EMBL" id="PDKV01000032">
    <property type="protein sequence ID" value="PIB75482.1"/>
    <property type="molecule type" value="Genomic_DNA"/>
</dbReference>
<dbReference type="RefSeq" id="WP_085168434.1">
    <property type="nucleotide sequence ID" value="NZ_LQOM01000037.1"/>
</dbReference>
<dbReference type="InterPro" id="IPR003333">
    <property type="entry name" value="CMAS"/>
</dbReference>
<accession>A0A1X1RMX7</accession>
<keyword evidence="2 7" id="KW-0489">Methyltransferase</keyword>
<organism evidence="6 8">
    <name type="scientific">Mycobacterium celatum</name>
    <dbReference type="NCBI Taxonomy" id="28045"/>
    <lineage>
        <taxon>Bacteria</taxon>
        <taxon>Bacillati</taxon>
        <taxon>Actinomycetota</taxon>
        <taxon>Actinomycetes</taxon>
        <taxon>Mycobacteriales</taxon>
        <taxon>Mycobacteriaceae</taxon>
        <taxon>Mycobacterium</taxon>
    </lineage>
</organism>
<dbReference type="OrthoDB" id="9782855at2"/>
<evidence type="ECO:0000256" key="1">
    <source>
        <dbReference type="ARBA" id="ARBA00010815"/>
    </source>
</evidence>
<protein>
    <submittedName>
        <fullName evidence="7">Class I SAM-dependent methyltransferase</fullName>
    </submittedName>
    <submittedName>
        <fullName evidence="6">Cyclopropane-fatty-acyl-phospholipid synthase</fullName>
    </submittedName>
</protein>
<dbReference type="STRING" id="28045.AWB95_17300"/>
<dbReference type="Proteomes" id="UP000193907">
    <property type="component" value="Unassembled WGS sequence"/>
</dbReference>
<evidence type="ECO:0000256" key="3">
    <source>
        <dbReference type="ARBA" id="ARBA00022679"/>
    </source>
</evidence>
<dbReference type="PANTHER" id="PTHR43667">
    <property type="entry name" value="CYCLOPROPANE-FATTY-ACYL-PHOSPHOLIPID SYNTHASE"/>
    <property type="match status" value="1"/>
</dbReference>
<reference evidence="6 8" key="1">
    <citation type="submission" date="2016-01" db="EMBL/GenBank/DDBJ databases">
        <title>The new phylogeny of the genus Mycobacterium.</title>
        <authorList>
            <person name="Tarcisio F."/>
            <person name="Conor M."/>
            <person name="Antonella G."/>
            <person name="Elisabetta G."/>
            <person name="Giulia F.S."/>
            <person name="Sara T."/>
            <person name="Anna F."/>
            <person name="Clotilde B."/>
            <person name="Roberto B."/>
            <person name="Veronica D.S."/>
            <person name="Fabio R."/>
            <person name="Monica P."/>
            <person name="Olivier J."/>
            <person name="Enrico T."/>
            <person name="Nicola S."/>
        </authorList>
    </citation>
    <scope>NUCLEOTIDE SEQUENCE [LARGE SCALE GENOMIC DNA]</scope>
    <source>
        <strain evidence="6 8">DSM 44243</strain>
    </source>
</reference>
<dbReference type="InterPro" id="IPR029063">
    <property type="entry name" value="SAM-dependent_MTases_sf"/>
</dbReference>
<keyword evidence="5" id="KW-0443">Lipid metabolism</keyword>
<dbReference type="PIRSF" id="PIRSF003085">
    <property type="entry name" value="CMAS"/>
    <property type="match status" value="1"/>
</dbReference>
<evidence type="ECO:0000256" key="4">
    <source>
        <dbReference type="ARBA" id="ARBA00022691"/>
    </source>
</evidence>
<name>A0A1X1RMX7_MYCCE</name>
<keyword evidence="3 7" id="KW-0808">Transferase</keyword>
<dbReference type="GO" id="GO:0032259">
    <property type="term" value="P:methylation"/>
    <property type="evidence" value="ECO:0007669"/>
    <property type="project" value="UniProtKB-KW"/>
</dbReference>
<evidence type="ECO:0000313" key="6">
    <source>
        <dbReference type="EMBL" id="ORV09969.1"/>
    </source>
</evidence>
<dbReference type="GO" id="GO:0008168">
    <property type="term" value="F:methyltransferase activity"/>
    <property type="evidence" value="ECO:0007669"/>
    <property type="project" value="UniProtKB-KW"/>
</dbReference>
<sequence>MTTAVAPTLAATIEPLIGGELPVRLVGWDGSTAGPANAPTVRLCRAAALRRMLWHPGELGAAQAYVCGDLDVDGDLGSALARVWSHITERRLMTTRRSPWALVRLVTVAARLGALGGPLPPPAAQARVRGRRHSPARDRAAISHHYDLSNAFYRLLLDPSMSYSCGYWESSDPNATLARAQHEKLDRVCHKIGLQHGMRLLDVGCGWGSLSLHAAEHYGARVVGVTLSGEQKAYIDAALAERGLDNRVEIRVQDYRALTDGPFDAAASIEMGEHVGRRNYRAYARILHACVRPGARVVIQQMSRRGRHPGGGPFIESFIAPDMHMRPLSQTIALFEEAGLETIAVEGMREHYVRTAGAWIDNLETHWDVAVALIGEEAARVWRLYLTGGRLAFAQGRMGVDQILLARPEKHHRRPVAP</sequence>